<evidence type="ECO:0000256" key="3">
    <source>
        <dbReference type="ARBA" id="ARBA00012925"/>
    </source>
</evidence>
<dbReference type="Gene3D" id="3.40.1050.10">
    <property type="entry name" value="Carbonic anhydrase"/>
    <property type="match status" value="1"/>
</dbReference>
<evidence type="ECO:0000256" key="5">
    <source>
        <dbReference type="ARBA" id="ARBA00022833"/>
    </source>
</evidence>
<keyword evidence="5" id="KW-0862">Zinc</keyword>
<comment type="catalytic activity">
    <reaction evidence="7">
        <text>hydrogencarbonate + H(+) = CO2 + H2O</text>
        <dbReference type="Rhea" id="RHEA:10748"/>
        <dbReference type="ChEBI" id="CHEBI:15377"/>
        <dbReference type="ChEBI" id="CHEBI:15378"/>
        <dbReference type="ChEBI" id="CHEBI:16526"/>
        <dbReference type="ChEBI" id="CHEBI:17544"/>
        <dbReference type="EC" id="4.2.1.1"/>
    </reaction>
</comment>
<keyword evidence="4" id="KW-0479">Metal-binding</keyword>
<comment type="similarity">
    <text evidence="2">Belongs to the beta-class carbonic anhydrase family.</text>
</comment>
<dbReference type="PANTHER" id="PTHR11002">
    <property type="entry name" value="CARBONIC ANHYDRASE"/>
    <property type="match status" value="1"/>
</dbReference>
<evidence type="ECO:0000256" key="7">
    <source>
        <dbReference type="ARBA" id="ARBA00048348"/>
    </source>
</evidence>
<proteinExistence type="inferred from homology"/>
<dbReference type="InterPro" id="IPR001765">
    <property type="entry name" value="Carbonic_anhydrase"/>
</dbReference>
<dbReference type="InterPro" id="IPR036874">
    <property type="entry name" value="Carbonic_anhydrase_sf"/>
</dbReference>
<dbReference type="PROSITE" id="PS00704">
    <property type="entry name" value="PROK_CO2_ANHYDRASE_1"/>
    <property type="match status" value="1"/>
</dbReference>
<keyword evidence="6 8" id="KW-0456">Lyase</keyword>
<name>A0ABX5XWK6_9BACT</name>
<reference evidence="8 9" key="1">
    <citation type="submission" date="2019-02" db="EMBL/GenBank/DDBJ databases">
        <title>Deep-cultivation of Planctomycetes and their phenomic and genomic characterization uncovers novel biology.</title>
        <authorList>
            <person name="Wiegand S."/>
            <person name="Jogler M."/>
            <person name="Boedeker C."/>
            <person name="Pinto D."/>
            <person name="Vollmers J."/>
            <person name="Rivas-Marin E."/>
            <person name="Kohn T."/>
            <person name="Peeters S.H."/>
            <person name="Heuer A."/>
            <person name="Rast P."/>
            <person name="Oberbeckmann S."/>
            <person name="Bunk B."/>
            <person name="Jeske O."/>
            <person name="Meyerdierks A."/>
            <person name="Storesund J.E."/>
            <person name="Kallscheuer N."/>
            <person name="Luecker S."/>
            <person name="Lage O.M."/>
            <person name="Pohl T."/>
            <person name="Merkel B.J."/>
            <person name="Hornburger P."/>
            <person name="Mueller R.-W."/>
            <person name="Bruemmer F."/>
            <person name="Labrenz M."/>
            <person name="Spormann A.M."/>
            <person name="Op den Camp H."/>
            <person name="Overmann J."/>
            <person name="Amann R."/>
            <person name="Jetten M.S.M."/>
            <person name="Mascher T."/>
            <person name="Medema M.H."/>
            <person name="Devos D.P."/>
            <person name="Kaster A.-K."/>
            <person name="Ovreas L."/>
            <person name="Rohde M."/>
            <person name="Galperin M.Y."/>
            <person name="Jogler C."/>
        </authorList>
    </citation>
    <scope>NUCLEOTIDE SEQUENCE [LARGE SCALE GENOMIC DNA]</scope>
    <source>
        <strain evidence="8 9">TBK1r</strain>
    </source>
</reference>
<dbReference type="InterPro" id="IPR015892">
    <property type="entry name" value="Carbonic_anhydrase_CS"/>
</dbReference>
<evidence type="ECO:0000313" key="8">
    <source>
        <dbReference type="EMBL" id="QDV85330.1"/>
    </source>
</evidence>
<dbReference type="SMART" id="SM00947">
    <property type="entry name" value="Pro_CA"/>
    <property type="match status" value="1"/>
</dbReference>
<dbReference type="RefSeq" id="WP_145214805.1">
    <property type="nucleotide sequence ID" value="NZ_CP036432.1"/>
</dbReference>
<dbReference type="EMBL" id="CP036432">
    <property type="protein sequence ID" value="QDV85330.1"/>
    <property type="molecule type" value="Genomic_DNA"/>
</dbReference>
<protein>
    <recommendedName>
        <fullName evidence="3">carbonic anhydrase</fullName>
        <ecNumber evidence="3">4.2.1.1</ecNumber>
    </recommendedName>
</protein>
<gene>
    <name evidence="8" type="primary">cynT_3</name>
    <name evidence="8" type="ORF">TBK1r_43090</name>
</gene>
<comment type="cofactor">
    <cofactor evidence="1">
        <name>Zn(2+)</name>
        <dbReference type="ChEBI" id="CHEBI:29105"/>
    </cofactor>
</comment>
<evidence type="ECO:0000313" key="9">
    <source>
        <dbReference type="Proteomes" id="UP000318081"/>
    </source>
</evidence>
<dbReference type="Pfam" id="PF00484">
    <property type="entry name" value="Pro_CA"/>
    <property type="match status" value="1"/>
</dbReference>
<evidence type="ECO:0000256" key="2">
    <source>
        <dbReference type="ARBA" id="ARBA00006217"/>
    </source>
</evidence>
<dbReference type="Proteomes" id="UP000318081">
    <property type="component" value="Chromosome"/>
</dbReference>
<organism evidence="8 9">
    <name type="scientific">Stieleria magnilauensis</name>
    <dbReference type="NCBI Taxonomy" id="2527963"/>
    <lineage>
        <taxon>Bacteria</taxon>
        <taxon>Pseudomonadati</taxon>
        <taxon>Planctomycetota</taxon>
        <taxon>Planctomycetia</taxon>
        <taxon>Pirellulales</taxon>
        <taxon>Pirellulaceae</taxon>
        <taxon>Stieleria</taxon>
    </lineage>
</organism>
<keyword evidence="9" id="KW-1185">Reference proteome</keyword>
<dbReference type="GO" id="GO:0004089">
    <property type="term" value="F:carbonate dehydratase activity"/>
    <property type="evidence" value="ECO:0007669"/>
    <property type="project" value="UniProtKB-EC"/>
</dbReference>
<evidence type="ECO:0000256" key="4">
    <source>
        <dbReference type="ARBA" id="ARBA00022723"/>
    </source>
</evidence>
<sequence>MQSLINGIQRFQDEVYSSKQVLFQRLRSGQSPSTLFITCSDSRIDPALLTQTEPGELFVLRNAGNIVPPFRSRLSGAEDMCVAATIEYAVSELKVSDIIICGHSHCAAMTDLLDPQQLADLPAVRRWLGYTNVDYRLAELDRDEVHDPNERLDAVVEENVLCQMSNLMTHPCVARAVAANALKVYGWTYRLETAEVLACKWATSEFVPIAQFVPDDHCLKMRAA</sequence>
<evidence type="ECO:0000256" key="1">
    <source>
        <dbReference type="ARBA" id="ARBA00001947"/>
    </source>
</evidence>
<accession>A0ABX5XWK6</accession>
<evidence type="ECO:0000256" key="6">
    <source>
        <dbReference type="ARBA" id="ARBA00023239"/>
    </source>
</evidence>
<dbReference type="PANTHER" id="PTHR11002:SF76">
    <property type="entry name" value="CARBONIC ANHYDRASE"/>
    <property type="match status" value="1"/>
</dbReference>
<dbReference type="SUPFAM" id="SSF53056">
    <property type="entry name" value="beta-carbonic anhydrase, cab"/>
    <property type="match status" value="1"/>
</dbReference>
<dbReference type="EC" id="4.2.1.1" evidence="3"/>